<reference evidence="2" key="1">
    <citation type="submission" date="2023-06" db="EMBL/GenBank/DDBJ databases">
        <authorList>
            <person name="Mercer L.K."/>
            <person name="Harding E.F."/>
            <person name="Sridhar T."/>
            <person name="White P.A."/>
        </authorList>
    </citation>
    <scope>NUCLEOTIDE SEQUENCE</scope>
</reference>
<sequence length="366" mass="40274">MVVTTLRIRIRPLKKYSEMEPGAEGFLQTSLQYIEGFAGKISGADIGAQMRRAGYHIVTYRASKYFIAYGALVTLYIITTMGLTDVTLDLLKHTYPHRHPPLSDTLQLQSFNAAVDAFAIAMVVLCVFMLIGIVCASVMYLRKRQTINKLLLATNWVMRGSVTHIVFVIICIVVCLTVTVFAIFHITCVDTNVLIGDLEVGTKKSFTEDGFAAEATKYFASEVIKYGADPTKAVNLSTADAHFRHLIHSLETGNRMTWTGGMSVIKSRDLSGVVVGLGRCWSLGATAPVTTLLILLFFMGTYTLLAAKALMRKPPQPIPCNVNELQSLACYTDCDDGPSAWEQTSGLTVPGLSGTRHDTYMNRRHL</sequence>
<feature type="transmembrane region" description="Helical" evidence="1">
    <location>
        <begin position="281"/>
        <end position="305"/>
    </location>
</feature>
<keyword evidence="1" id="KW-1133">Transmembrane helix</keyword>
<evidence type="ECO:0000313" key="2">
    <source>
        <dbReference type="EMBL" id="DBA59421.1"/>
    </source>
</evidence>
<feature type="transmembrane region" description="Helical" evidence="1">
    <location>
        <begin position="65"/>
        <end position="83"/>
    </location>
</feature>
<feature type="transmembrane region" description="Helical" evidence="1">
    <location>
        <begin position="162"/>
        <end position="184"/>
    </location>
</feature>
<proteinExistence type="predicted"/>
<organism evidence="2">
    <name type="scientific">Latid herpesvirus 1</name>
    <dbReference type="NCBI Taxonomy" id="3096545"/>
    <lineage>
        <taxon>Viruses</taxon>
        <taxon>Duplodnaviria</taxon>
        <taxon>Heunggongvirae</taxon>
        <taxon>Peploviricota</taxon>
        <taxon>Herviviricetes</taxon>
        <taxon>Herpesvirales</taxon>
    </lineage>
</organism>
<keyword evidence="1" id="KW-0472">Membrane</keyword>
<accession>A0AB33V6N0</accession>
<name>A0AB33V6N0_9VIRU</name>
<reference evidence="2" key="2">
    <citation type="journal article" date="2024" name="Virology">
        <title>Novel viruses discovered in metatranscriptomic analysis of farmed barramundi in Asia and Australia.</title>
        <authorList>
            <person name="Mercer L.K."/>
            <person name="Harding E.F."/>
            <person name="Sridhar T."/>
            <person name="White P.A."/>
        </authorList>
    </citation>
    <scope>NUCLEOTIDE SEQUENCE</scope>
</reference>
<protein>
    <submittedName>
        <fullName evidence="2">Structural envelope</fullName>
    </submittedName>
</protein>
<feature type="transmembrane region" description="Helical" evidence="1">
    <location>
        <begin position="117"/>
        <end position="141"/>
    </location>
</feature>
<keyword evidence="1" id="KW-0812">Transmembrane</keyword>
<dbReference type="EMBL" id="BK064844">
    <property type="protein sequence ID" value="DBA59421.1"/>
    <property type="molecule type" value="Genomic_DNA"/>
</dbReference>
<evidence type="ECO:0000256" key="1">
    <source>
        <dbReference type="SAM" id="Phobius"/>
    </source>
</evidence>